<dbReference type="EMBL" id="VXRY01000419">
    <property type="protein sequence ID" value="MXY34471.1"/>
    <property type="molecule type" value="Genomic_DNA"/>
</dbReference>
<dbReference type="PANTHER" id="PTHR43048:SF3">
    <property type="entry name" value="METHYLMALONYL-COA EPIMERASE, MITOCHONDRIAL"/>
    <property type="match status" value="1"/>
</dbReference>
<organism evidence="3">
    <name type="scientific">Boseongicola sp. SB0664_bin_43</name>
    <dbReference type="NCBI Taxonomy" id="2604844"/>
    <lineage>
        <taxon>Bacteria</taxon>
        <taxon>Pseudomonadati</taxon>
        <taxon>Pseudomonadota</taxon>
        <taxon>Alphaproteobacteria</taxon>
        <taxon>Rhodobacterales</taxon>
        <taxon>Paracoccaceae</taxon>
        <taxon>Boseongicola</taxon>
    </lineage>
</organism>
<dbReference type="GO" id="GO:0004493">
    <property type="term" value="F:methylmalonyl-CoA epimerase activity"/>
    <property type="evidence" value="ECO:0007669"/>
    <property type="project" value="TreeGrafter"/>
</dbReference>
<evidence type="ECO:0000313" key="3">
    <source>
        <dbReference type="EMBL" id="MXY34471.1"/>
    </source>
</evidence>
<sequence length="149" mass="16269">MIIGMHHVGVVTTDIDRLAGFYSDNFFAKRLGEFRWGPGDTALTTRLAAAGSSGRIVMLGFKSGRLELFQFEHLPERLPDRQDAVAKPGFNHVCFQVDDCVAEYARLKALGMPFHAGPLTMPAGGVFAYGRDVDENVVEILQSPQLAAS</sequence>
<dbReference type="AlphaFoldDB" id="A0A6B0Y178"/>
<reference evidence="3" key="1">
    <citation type="submission" date="2019-09" db="EMBL/GenBank/DDBJ databases">
        <title>Characterisation of the sponge microbiome using genome-centric metagenomics.</title>
        <authorList>
            <person name="Engelberts J.P."/>
            <person name="Robbins S.J."/>
            <person name="De Goeij J.M."/>
            <person name="Aranda M."/>
            <person name="Bell S.C."/>
            <person name="Webster N.S."/>
        </authorList>
    </citation>
    <scope>NUCLEOTIDE SEQUENCE</scope>
    <source>
        <strain evidence="3">SB0664_bin_43</strain>
    </source>
</reference>
<comment type="caution">
    <text evidence="3">The sequence shown here is derived from an EMBL/GenBank/DDBJ whole genome shotgun (WGS) entry which is preliminary data.</text>
</comment>
<gene>
    <name evidence="3" type="ORF">F4Y60_10395</name>
</gene>
<dbReference type="PANTHER" id="PTHR43048">
    <property type="entry name" value="METHYLMALONYL-COA EPIMERASE"/>
    <property type="match status" value="1"/>
</dbReference>
<evidence type="ECO:0000259" key="2">
    <source>
        <dbReference type="PROSITE" id="PS51819"/>
    </source>
</evidence>
<name>A0A6B0Y178_9RHOB</name>
<proteinExistence type="predicted"/>
<dbReference type="Gene3D" id="3.10.180.10">
    <property type="entry name" value="2,3-Dihydroxybiphenyl 1,2-Dioxygenase, domain 1"/>
    <property type="match status" value="1"/>
</dbReference>
<evidence type="ECO:0000256" key="1">
    <source>
        <dbReference type="ARBA" id="ARBA00022723"/>
    </source>
</evidence>
<protein>
    <submittedName>
        <fullName evidence="3">VOC family protein</fullName>
    </submittedName>
</protein>
<dbReference type="InterPro" id="IPR051785">
    <property type="entry name" value="MMCE/EMCE_epimerase"/>
</dbReference>
<dbReference type="Pfam" id="PF00903">
    <property type="entry name" value="Glyoxalase"/>
    <property type="match status" value="1"/>
</dbReference>
<keyword evidence="1" id="KW-0479">Metal-binding</keyword>
<accession>A0A6B0Y178</accession>
<dbReference type="InterPro" id="IPR004360">
    <property type="entry name" value="Glyas_Fos-R_dOase_dom"/>
</dbReference>
<dbReference type="InterPro" id="IPR037523">
    <property type="entry name" value="VOC_core"/>
</dbReference>
<dbReference type="GO" id="GO:0046491">
    <property type="term" value="P:L-methylmalonyl-CoA metabolic process"/>
    <property type="evidence" value="ECO:0007669"/>
    <property type="project" value="TreeGrafter"/>
</dbReference>
<dbReference type="GO" id="GO:0046872">
    <property type="term" value="F:metal ion binding"/>
    <property type="evidence" value="ECO:0007669"/>
    <property type="project" value="UniProtKB-KW"/>
</dbReference>
<feature type="domain" description="VOC" evidence="2">
    <location>
        <begin position="4"/>
        <end position="143"/>
    </location>
</feature>
<dbReference type="SUPFAM" id="SSF54593">
    <property type="entry name" value="Glyoxalase/Bleomycin resistance protein/Dihydroxybiphenyl dioxygenase"/>
    <property type="match status" value="1"/>
</dbReference>
<dbReference type="PROSITE" id="PS51819">
    <property type="entry name" value="VOC"/>
    <property type="match status" value="1"/>
</dbReference>
<dbReference type="InterPro" id="IPR029068">
    <property type="entry name" value="Glyas_Bleomycin-R_OHBP_Dase"/>
</dbReference>